<evidence type="ECO:0000313" key="1">
    <source>
        <dbReference type="EMBL" id="ELR71762.1"/>
    </source>
</evidence>
<protein>
    <submittedName>
        <fullName evidence="1">Uncharacterized protein</fullName>
    </submittedName>
</protein>
<evidence type="ECO:0000313" key="2">
    <source>
        <dbReference type="Proteomes" id="UP000011135"/>
    </source>
</evidence>
<dbReference type="AlphaFoldDB" id="L8JX36"/>
<dbReference type="RefSeq" id="WP_009579744.1">
    <property type="nucleotide sequence ID" value="NZ_AMZN01000033.1"/>
</dbReference>
<dbReference type="Proteomes" id="UP000011135">
    <property type="component" value="Unassembled WGS sequence"/>
</dbReference>
<organism evidence="1 2">
    <name type="scientific">Fulvivirga imtechensis AK7</name>
    <dbReference type="NCBI Taxonomy" id="1237149"/>
    <lineage>
        <taxon>Bacteria</taxon>
        <taxon>Pseudomonadati</taxon>
        <taxon>Bacteroidota</taxon>
        <taxon>Cytophagia</taxon>
        <taxon>Cytophagales</taxon>
        <taxon>Fulvivirgaceae</taxon>
        <taxon>Fulvivirga</taxon>
    </lineage>
</organism>
<gene>
    <name evidence="1" type="ORF">C900_02347</name>
</gene>
<proteinExistence type="predicted"/>
<dbReference type="PATRIC" id="fig|1237149.3.peg.2213"/>
<reference evidence="1 2" key="1">
    <citation type="submission" date="2012-12" db="EMBL/GenBank/DDBJ databases">
        <title>Genome assembly of Fulvivirga imtechensis AK7.</title>
        <authorList>
            <person name="Nupur N."/>
            <person name="Khatri I."/>
            <person name="Kumar R."/>
            <person name="Subramanian S."/>
            <person name="Pinnaka A."/>
        </authorList>
    </citation>
    <scope>NUCLEOTIDE SEQUENCE [LARGE SCALE GENOMIC DNA]</scope>
    <source>
        <strain evidence="1 2">AK7</strain>
    </source>
</reference>
<dbReference type="EMBL" id="AMZN01000033">
    <property type="protein sequence ID" value="ELR71762.1"/>
    <property type="molecule type" value="Genomic_DNA"/>
</dbReference>
<sequence length="211" mass="23931">MRGAMRKSSREQFLEIVNAHVQLAKEGKKHDPEMVRVAEKIKDGRLQLADTAYYSIKYGGDKATIHMFETQDAKERGITNVTQAKLPKDRLFLCNRIILLATEFAGDLPQSDFAWKKLKLTADFDSIKKVAGLQNGDFTFMANKKIIVDERSLTDFVTDNDLTVNLGTYYLENPRFIRDDEEFEFMIELGDDAPEKTLIKVMLAGTSTVPA</sequence>
<accession>L8JX36</accession>
<keyword evidence="2" id="KW-1185">Reference proteome</keyword>
<dbReference type="eggNOG" id="ENOG50333W9">
    <property type="taxonomic scope" value="Bacteria"/>
</dbReference>
<comment type="caution">
    <text evidence="1">The sequence shown here is derived from an EMBL/GenBank/DDBJ whole genome shotgun (WGS) entry which is preliminary data.</text>
</comment>
<name>L8JX36_9BACT</name>
<dbReference type="STRING" id="1237149.C900_02347"/>